<evidence type="ECO:0000313" key="1">
    <source>
        <dbReference type="EMBL" id="MET4758205.1"/>
    </source>
</evidence>
<dbReference type="EMBL" id="JBEWTB010000002">
    <property type="protein sequence ID" value="MET4758205.1"/>
    <property type="molecule type" value="Genomic_DNA"/>
</dbReference>
<proteinExistence type="predicted"/>
<keyword evidence="2" id="KW-1185">Reference proteome</keyword>
<evidence type="ECO:0000313" key="2">
    <source>
        <dbReference type="Proteomes" id="UP001549366"/>
    </source>
</evidence>
<dbReference type="Proteomes" id="UP001549366">
    <property type="component" value="Unassembled WGS sequence"/>
</dbReference>
<organism evidence="1 2">
    <name type="scientific">Endozoicomonas lisbonensis</name>
    <dbReference type="NCBI Taxonomy" id="3120522"/>
    <lineage>
        <taxon>Bacteria</taxon>
        <taxon>Pseudomonadati</taxon>
        <taxon>Pseudomonadota</taxon>
        <taxon>Gammaproteobacteria</taxon>
        <taxon>Oceanospirillales</taxon>
        <taxon>Endozoicomonadaceae</taxon>
        <taxon>Endozoicomonas</taxon>
    </lineage>
</organism>
<name>A0ABV2SKC2_9GAMM</name>
<gene>
    <name evidence="1" type="ORF">V5J35_003397</name>
</gene>
<accession>A0ABV2SKC2</accession>
<comment type="caution">
    <text evidence="1">The sequence shown here is derived from an EMBL/GenBank/DDBJ whole genome shotgun (WGS) entry which is preliminary data.</text>
</comment>
<protein>
    <submittedName>
        <fullName evidence="1">Uncharacterized protein</fullName>
    </submittedName>
</protein>
<reference evidence="1 2" key="1">
    <citation type="submission" date="2024-06" db="EMBL/GenBank/DDBJ databases">
        <title>Genomic Encyclopedia of Type Strains, Phase V (KMG-V): Genome sequencing to study the core and pangenomes of soil and plant-associated prokaryotes.</title>
        <authorList>
            <person name="Whitman W."/>
        </authorList>
    </citation>
    <scope>NUCLEOTIDE SEQUENCE [LARGE SCALE GENOMIC DNA]</scope>
    <source>
        <strain evidence="1 2">NE40</strain>
    </source>
</reference>
<sequence length="72" mass="8359">MALRPFQTEKKDQKTVIKAIQTKAHQAPLMHCHNINLSLIDNRPGFKKHQRSAQKLKTYSAFFSFPALHQSR</sequence>